<evidence type="ECO:0000313" key="2">
    <source>
        <dbReference type="Proteomes" id="UP000003490"/>
    </source>
</evidence>
<protein>
    <submittedName>
        <fullName evidence="1">Uncharacterized protein</fullName>
    </submittedName>
</protein>
<dbReference type="EMBL" id="ABCB02000016">
    <property type="protein sequence ID" value="EDO62185.1"/>
    <property type="molecule type" value="Genomic_DNA"/>
</dbReference>
<comment type="caution">
    <text evidence="1">The sequence shown here is derived from an EMBL/GenBank/DDBJ whole genome shotgun (WGS) entry which is preliminary data.</text>
</comment>
<gene>
    <name evidence="1" type="ORF">CLOLEP_01046</name>
</gene>
<dbReference type="HOGENOM" id="CLU_2599852_0_0_9"/>
<organism evidence="1 2">
    <name type="scientific">[Clostridium] leptum DSM 753</name>
    <dbReference type="NCBI Taxonomy" id="428125"/>
    <lineage>
        <taxon>Bacteria</taxon>
        <taxon>Bacillati</taxon>
        <taxon>Bacillota</taxon>
        <taxon>Clostridia</taxon>
        <taxon>Eubacteriales</taxon>
        <taxon>Oscillospiraceae</taxon>
        <taxon>Oscillospiraceae incertae sedis</taxon>
    </lineage>
</organism>
<dbReference type="AlphaFoldDB" id="A7VR63"/>
<accession>A7VR63</accession>
<name>A7VR63_9FIRM</name>
<reference evidence="1 2" key="2">
    <citation type="submission" date="2007-08" db="EMBL/GenBank/DDBJ databases">
        <authorList>
            <person name="Fulton L."/>
            <person name="Clifton S."/>
            <person name="Fulton B."/>
            <person name="Xu J."/>
            <person name="Minx P."/>
            <person name="Pepin K.H."/>
            <person name="Johnson M."/>
            <person name="Thiruvilangam P."/>
            <person name="Bhonagiri V."/>
            <person name="Nash W.E."/>
            <person name="Wang C."/>
            <person name="Mardis E.R."/>
            <person name="Wilson R.K."/>
        </authorList>
    </citation>
    <scope>NUCLEOTIDE SEQUENCE [LARGE SCALE GENOMIC DNA]</scope>
    <source>
        <strain evidence="1 2">DSM 753</strain>
    </source>
</reference>
<reference evidence="1 2" key="1">
    <citation type="submission" date="2007-08" db="EMBL/GenBank/DDBJ databases">
        <title>Draft genome sequence of Clostridium leptum (DSM 753).</title>
        <authorList>
            <person name="Sudarsanam P."/>
            <person name="Ley R."/>
            <person name="Guruge J."/>
            <person name="Turnbaugh P.J."/>
            <person name="Mahowald M."/>
            <person name="Liep D."/>
            <person name="Gordon J."/>
        </authorList>
    </citation>
    <scope>NUCLEOTIDE SEQUENCE [LARGE SCALE GENOMIC DNA]</scope>
    <source>
        <strain evidence="1 2">DSM 753</strain>
    </source>
</reference>
<sequence>MWRPAVSFQTLAGQGALPNLIRLRKKPGAYLQGYGKEALKRKRKRELFRGLFVFKPSGLWFKKCRASGKRVCLFRGSAL</sequence>
<evidence type="ECO:0000313" key="1">
    <source>
        <dbReference type="EMBL" id="EDO62185.1"/>
    </source>
</evidence>
<dbReference type="Proteomes" id="UP000003490">
    <property type="component" value="Unassembled WGS sequence"/>
</dbReference>
<proteinExistence type="predicted"/>